<evidence type="ECO:0000313" key="3">
    <source>
        <dbReference type="Proteomes" id="UP000239415"/>
    </source>
</evidence>
<feature type="region of interest" description="Disordered" evidence="1">
    <location>
        <begin position="15"/>
        <end position="37"/>
    </location>
</feature>
<comment type="caution">
    <text evidence="2">The sequence shown here is derived from an EMBL/GenBank/DDBJ whole genome shotgun (WGS) entry which is preliminary data.</text>
</comment>
<dbReference type="AlphaFoldDB" id="A0A2T0JV28"/>
<dbReference type="Proteomes" id="UP000239415">
    <property type="component" value="Unassembled WGS sequence"/>
</dbReference>
<sequence>MALAVAALLAVTGCTTSEPPTDRRPSPGAAGTADRKPCQDTIAENCREITVAGRIHRYYLAAPEKGSSDAGLLIDVGGPGMSLSGVLPVDYPTSFRAELGATTAGKNLLLIEEPWVTGTFDPSCTASSGEFYAAARSDWRALGSAAAPRMQCPWGQGTYGWTRDTYREVLSAIMAKEGLKTLDMAAISFGAVRYSYIDDMVGNVTLVRPAAAPGTSNATILQARTEQLWKALAGRCSGCTTTDVRRNVDLVLRRYAGTSTELAGRSVPVTDFDVASAFVAAAISTAAEPSLHWRAGSGDVDQKAAAQLSDALWMRIGEQDVSPALVAYADEYCQAYAGAVVPDGTDPISGILTAPSLCSGRTASGHRPVRPVDCLVIGVNDTSAPGALAKTWTVDADGITVLAEGRRHWFTDVDRCAKGR</sequence>
<reference evidence="2 3" key="1">
    <citation type="submission" date="2018-03" db="EMBL/GenBank/DDBJ databases">
        <title>Genomic Encyclopedia of Archaeal and Bacterial Type Strains, Phase II (KMG-II): from individual species to whole genera.</title>
        <authorList>
            <person name="Goeker M."/>
        </authorList>
    </citation>
    <scope>NUCLEOTIDE SEQUENCE [LARGE SCALE GENOMIC DNA]</scope>
    <source>
        <strain evidence="2 3">DSM 43146</strain>
    </source>
</reference>
<dbReference type="EMBL" id="PVMZ01000031">
    <property type="protein sequence ID" value="PRX11499.1"/>
    <property type="molecule type" value="Genomic_DNA"/>
</dbReference>
<evidence type="ECO:0000256" key="1">
    <source>
        <dbReference type="SAM" id="MobiDB-lite"/>
    </source>
</evidence>
<dbReference type="RefSeq" id="WP_106330216.1">
    <property type="nucleotide sequence ID" value="NZ_BOMO01000127.1"/>
</dbReference>
<protein>
    <submittedName>
        <fullName evidence="2">Uncharacterized protein</fullName>
    </submittedName>
</protein>
<accession>A0A2T0JV28</accession>
<gene>
    <name evidence="2" type="ORF">CLV67_13175</name>
</gene>
<name>A0A2T0JV28_9ACTN</name>
<proteinExistence type="predicted"/>
<keyword evidence="3" id="KW-1185">Reference proteome</keyword>
<evidence type="ECO:0000313" key="2">
    <source>
        <dbReference type="EMBL" id="PRX11499.1"/>
    </source>
</evidence>
<organism evidence="2 3">
    <name type="scientific">Actinoplanes italicus</name>
    <dbReference type="NCBI Taxonomy" id="113567"/>
    <lineage>
        <taxon>Bacteria</taxon>
        <taxon>Bacillati</taxon>
        <taxon>Actinomycetota</taxon>
        <taxon>Actinomycetes</taxon>
        <taxon>Micromonosporales</taxon>
        <taxon>Micromonosporaceae</taxon>
        <taxon>Actinoplanes</taxon>
    </lineage>
</organism>
<dbReference type="OrthoDB" id="3381800at2"/>